<dbReference type="PANTHER" id="PTHR33565:SF20">
    <property type="entry name" value="DORMANCY-ASSOCIATED PROTEIN HOMOLOG 4"/>
    <property type="match status" value="1"/>
</dbReference>
<dbReference type="AlphaFoldDB" id="A0A8S0PZ61"/>
<dbReference type="InterPro" id="IPR008406">
    <property type="entry name" value="DRM/ARP"/>
</dbReference>
<evidence type="ECO:0000256" key="1">
    <source>
        <dbReference type="ARBA" id="ARBA00010502"/>
    </source>
</evidence>
<evidence type="ECO:0000313" key="4">
    <source>
        <dbReference type="Proteomes" id="UP000594638"/>
    </source>
</evidence>
<accession>A0A8S0PZ61</accession>
<reference evidence="3 4" key="1">
    <citation type="submission" date="2019-12" db="EMBL/GenBank/DDBJ databases">
        <authorList>
            <person name="Alioto T."/>
            <person name="Alioto T."/>
            <person name="Gomez Garrido J."/>
        </authorList>
    </citation>
    <scope>NUCLEOTIDE SEQUENCE [LARGE SCALE GENOMIC DNA]</scope>
</reference>
<dbReference type="OrthoDB" id="2012405at2759"/>
<proteinExistence type="inferred from homology"/>
<name>A0A8S0PZ61_OLEEU</name>
<feature type="region of interest" description="Disordered" evidence="2">
    <location>
        <begin position="65"/>
        <end position="123"/>
    </location>
</feature>
<organism evidence="3 4">
    <name type="scientific">Olea europaea subsp. europaea</name>
    <dbReference type="NCBI Taxonomy" id="158383"/>
    <lineage>
        <taxon>Eukaryota</taxon>
        <taxon>Viridiplantae</taxon>
        <taxon>Streptophyta</taxon>
        <taxon>Embryophyta</taxon>
        <taxon>Tracheophyta</taxon>
        <taxon>Spermatophyta</taxon>
        <taxon>Magnoliopsida</taxon>
        <taxon>eudicotyledons</taxon>
        <taxon>Gunneridae</taxon>
        <taxon>Pentapetalae</taxon>
        <taxon>asterids</taxon>
        <taxon>lamiids</taxon>
        <taxon>Lamiales</taxon>
        <taxon>Oleaceae</taxon>
        <taxon>Oleeae</taxon>
        <taxon>Olea</taxon>
    </lineage>
</organism>
<dbReference type="Proteomes" id="UP000594638">
    <property type="component" value="Unassembled WGS sequence"/>
</dbReference>
<dbReference type="Pfam" id="PF05564">
    <property type="entry name" value="Auxin_repressed"/>
    <property type="match status" value="1"/>
</dbReference>
<keyword evidence="4" id="KW-1185">Reference proteome</keyword>
<dbReference type="PANTHER" id="PTHR33565">
    <property type="entry name" value="DORMANCY-ASSOCIATED PROTEIN 1"/>
    <property type="match status" value="1"/>
</dbReference>
<evidence type="ECO:0000256" key="2">
    <source>
        <dbReference type="SAM" id="MobiDB-lite"/>
    </source>
</evidence>
<evidence type="ECO:0000313" key="3">
    <source>
        <dbReference type="EMBL" id="CAA2957464.1"/>
    </source>
</evidence>
<comment type="similarity">
    <text evidence="1">Belongs to the DRM1/ARP family.</text>
</comment>
<feature type="compositionally biased region" description="Polar residues" evidence="2">
    <location>
        <begin position="114"/>
        <end position="123"/>
    </location>
</feature>
<dbReference type="Gramene" id="OE9A061143T3">
    <property type="protein sequence ID" value="OE9A061143C3"/>
    <property type="gene ID" value="OE9A061143"/>
</dbReference>
<feature type="compositionally biased region" description="Low complexity" evidence="2">
    <location>
        <begin position="83"/>
        <end position="105"/>
    </location>
</feature>
<dbReference type="EMBL" id="CACTIH010000223">
    <property type="protein sequence ID" value="CAA2957464.1"/>
    <property type="molecule type" value="Genomic_DNA"/>
</dbReference>
<feature type="compositionally biased region" description="Polar residues" evidence="2">
    <location>
        <begin position="65"/>
        <end position="82"/>
    </location>
</feature>
<protein>
    <submittedName>
        <fullName evidence="3">Uncharacterized protein</fullName>
    </submittedName>
</protein>
<comment type="caution">
    <text evidence="3">The sequence shown here is derived from an EMBL/GenBank/DDBJ whole genome shotgun (WGS) entry which is preliminary data.</text>
</comment>
<sequence length="180" mass="19690">MGFLHKLWDETLAGPTPDSGLGKLRKYNSFSAAATRSAAALPSDVIPPPLDDQIPISRSITILRTSPGSPRNLNTSLDSGSVPNSPAGSSTPTSPFSPSTPGGNFKKLTRRKSTSASVHQSDPKSLTSYDWLVFSSFTFRINLLVHFLFTLWMTFFHVNEIWPLIEKSDIKINVEKIAIS</sequence>
<gene>
    <name evidence="3" type="ORF">OLEA9_A061143</name>
</gene>